<organism evidence="2 3">
    <name type="scientific">Succinivibrio faecicola</name>
    <dbReference type="NCBI Taxonomy" id="2820300"/>
    <lineage>
        <taxon>Bacteria</taxon>
        <taxon>Pseudomonadati</taxon>
        <taxon>Pseudomonadota</taxon>
        <taxon>Gammaproteobacteria</taxon>
        <taxon>Aeromonadales</taxon>
        <taxon>Succinivibrionaceae</taxon>
        <taxon>Succinivibrio</taxon>
    </lineage>
</organism>
<gene>
    <name evidence="2" type="ORF">J5V48_01820</name>
</gene>
<reference evidence="2 3" key="1">
    <citation type="submission" date="2021-03" db="EMBL/GenBank/DDBJ databases">
        <title>Succinivibrio sp. nov. isolated from feces of cow.</title>
        <authorList>
            <person name="Choi J.-Y."/>
        </authorList>
    </citation>
    <scope>NUCLEOTIDE SEQUENCE [LARGE SCALE GENOMIC DNA]</scope>
    <source>
        <strain evidence="2 3">AGMB01872</strain>
    </source>
</reference>
<feature type="chain" id="PRO_5046544745" evidence="1">
    <location>
        <begin position="24"/>
        <end position="146"/>
    </location>
</feature>
<dbReference type="RefSeq" id="WP_219936407.1">
    <property type="nucleotide sequence ID" value="NZ_JAGFNY010000003.1"/>
</dbReference>
<accession>A0ABS7DEZ5</accession>
<dbReference type="Proteomes" id="UP000731465">
    <property type="component" value="Unassembled WGS sequence"/>
</dbReference>
<protein>
    <submittedName>
        <fullName evidence="2">Pullulanase</fullName>
    </submittedName>
</protein>
<feature type="signal peptide" evidence="1">
    <location>
        <begin position="1"/>
        <end position="23"/>
    </location>
</feature>
<keyword evidence="3" id="KW-1185">Reference proteome</keyword>
<name>A0ABS7DEZ5_9GAMM</name>
<dbReference type="EMBL" id="JAGFNY010000003">
    <property type="protein sequence ID" value="MBW7569624.1"/>
    <property type="molecule type" value="Genomic_DNA"/>
</dbReference>
<evidence type="ECO:0000313" key="3">
    <source>
        <dbReference type="Proteomes" id="UP000731465"/>
    </source>
</evidence>
<proteinExistence type="predicted"/>
<comment type="caution">
    <text evidence="2">The sequence shown here is derived from an EMBL/GenBank/DDBJ whole genome shotgun (WGS) entry which is preliminary data.</text>
</comment>
<keyword evidence="1" id="KW-0732">Signal</keyword>
<sequence length="146" mass="16614">MKALKYFATGMLILCGIVFAVHAAEDYIINGKVIYLRGQMNNYDATDEYALKQTDVGGCVNTRLVRTTKFKFADRDWSRGTNFGYTRIGTIKEGDNVGIELNPDSMYEDLTFYPPQVGVYKFCLIKNNDKYYVTINKTSEKAVNIE</sequence>
<evidence type="ECO:0000313" key="2">
    <source>
        <dbReference type="EMBL" id="MBW7569624.1"/>
    </source>
</evidence>
<evidence type="ECO:0000256" key="1">
    <source>
        <dbReference type="SAM" id="SignalP"/>
    </source>
</evidence>